<keyword evidence="5" id="KW-1185">Reference proteome</keyword>
<dbReference type="SUPFAM" id="SSF52075">
    <property type="entry name" value="Outer arm dynein light chain 1"/>
    <property type="match status" value="1"/>
</dbReference>
<feature type="compositionally biased region" description="Polar residues" evidence="3">
    <location>
        <begin position="275"/>
        <end position="288"/>
    </location>
</feature>
<dbReference type="RefSeq" id="XP_025345780.1">
    <property type="nucleotide sequence ID" value="XM_025491011.1"/>
</dbReference>
<feature type="compositionally biased region" description="Polar residues" evidence="3">
    <location>
        <begin position="387"/>
        <end position="396"/>
    </location>
</feature>
<dbReference type="InterPro" id="IPR003591">
    <property type="entry name" value="Leu-rich_rpt_typical-subtyp"/>
</dbReference>
<feature type="region of interest" description="Disordered" evidence="3">
    <location>
        <begin position="880"/>
        <end position="903"/>
    </location>
</feature>
<dbReference type="PANTHER" id="PTHR48051">
    <property type="match status" value="1"/>
</dbReference>
<keyword evidence="1" id="KW-0433">Leucine-rich repeat</keyword>
<feature type="compositionally biased region" description="Basic and acidic residues" evidence="3">
    <location>
        <begin position="321"/>
        <end position="331"/>
    </location>
</feature>
<evidence type="ECO:0000256" key="3">
    <source>
        <dbReference type="SAM" id="MobiDB-lite"/>
    </source>
</evidence>
<feature type="compositionally biased region" description="Low complexity" evidence="3">
    <location>
        <begin position="128"/>
        <end position="145"/>
    </location>
</feature>
<feature type="compositionally biased region" description="Low complexity" evidence="3">
    <location>
        <begin position="241"/>
        <end position="254"/>
    </location>
</feature>
<dbReference type="Pfam" id="PF13855">
    <property type="entry name" value="LRR_8"/>
    <property type="match status" value="1"/>
</dbReference>
<reference evidence="4 5" key="1">
    <citation type="journal article" date="2018" name="Mol. Biol. Evol.">
        <title>Broad Genomic Sampling Reveals a Smut Pathogenic Ancestry of the Fungal Clade Ustilaginomycotina.</title>
        <authorList>
            <person name="Kijpornyongpan T."/>
            <person name="Mondo S.J."/>
            <person name="Barry K."/>
            <person name="Sandor L."/>
            <person name="Lee J."/>
            <person name="Lipzen A."/>
            <person name="Pangilinan J."/>
            <person name="LaButti K."/>
            <person name="Hainaut M."/>
            <person name="Henrissat B."/>
            <person name="Grigoriev I.V."/>
            <person name="Spatafora J.W."/>
            <person name="Aime M.C."/>
        </authorList>
    </citation>
    <scope>NUCLEOTIDE SEQUENCE [LARGE SCALE GENOMIC DNA]</scope>
    <source>
        <strain evidence="4 5">MCA 4718</strain>
    </source>
</reference>
<feature type="compositionally biased region" description="Polar residues" evidence="3">
    <location>
        <begin position="404"/>
        <end position="429"/>
    </location>
</feature>
<protein>
    <recommendedName>
        <fullName evidence="6">L domain-like protein</fullName>
    </recommendedName>
</protein>
<evidence type="ECO:0000313" key="4">
    <source>
        <dbReference type="EMBL" id="PWN18620.1"/>
    </source>
</evidence>
<feature type="region of interest" description="Disordered" evidence="3">
    <location>
        <begin position="804"/>
        <end position="866"/>
    </location>
</feature>
<feature type="region of interest" description="Disordered" evidence="3">
    <location>
        <begin position="386"/>
        <end position="429"/>
    </location>
</feature>
<evidence type="ECO:0000256" key="1">
    <source>
        <dbReference type="ARBA" id="ARBA00022614"/>
    </source>
</evidence>
<dbReference type="Proteomes" id="UP000245942">
    <property type="component" value="Unassembled WGS sequence"/>
</dbReference>
<dbReference type="InterPro" id="IPR050216">
    <property type="entry name" value="LRR_domain-containing"/>
</dbReference>
<dbReference type="InterPro" id="IPR032675">
    <property type="entry name" value="LRR_dom_sf"/>
</dbReference>
<feature type="compositionally biased region" description="Polar residues" evidence="3">
    <location>
        <begin position="19"/>
        <end position="28"/>
    </location>
</feature>
<dbReference type="SMART" id="SM00369">
    <property type="entry name" value="LRR_TYP"/>
    <property type="match status" value="2"/>
</dbReference>
<feature type="region of interest" description="Disordered" evidence="3">
    <location>
        <begin position="541"/>
        <end position="561"/>
    </location>
</feature>
<dbReference type="AlphaFoldDB" id="A0A316U071"/>
<organism evidence="4 5">
    <name type="scientific">Pseudomicrostroma glucosiphilum</name>
    <dbReference type="NCBI Taxonomy" id="1684307"/>
    <lineage>
        <taxon>Eukaryota</taxon>
        <taxon>Fungi</taxon>
        <taxon>Dikarya</taxon>
        <taxon>Basidiomycota</taxon>
        <taxon>Ustilaginomycotina</taxon>
        <taxon>Exobasidiomycetes</taxon>
        <taxon>Microstromatales</taxon>
        <taxon>Microstromatales incertae sedis</taxon>
        <taxon>Pseudomicrostroma</taxon>
    </lineage>
</organism>
<dbReference type="Gene3D" id="3.80.10.10">
    <property type="entry name" value="Ribonuclease Inhibitor"/>
    <property type="match status" value="1"/>
</dbReference>
<dbReference type="OrthoDB" id="660555at2759"/>
<name>A0A316U071_9BASI</name>
<dbReference type="GeneID" id="37012745"/>
<dbReference type="InterPro" id="IPR001611">
    <property type="entry name" value="Leu-rich_rpt"/>
</dbReference>
<feature type="compositionally biased region" description="Polar residues" evidence="3">
    <location>
        <begin position="1"/>
        <end position="12"/>
    </location>
</feature>
<evidence type="ECO:0000313" key="5">
    <source>
        <dbReference type="Proteomes" id="UP000245942"/>
    </source>
</evidence>
<feature type="compositionally biased region" description="Low complexity" evidence="3">
    <location>
        <begin position="810"/>
        <end position="820"/>
    </location>
</feature>
<accession>A0A316U071</accession>
<evidence type="ECO:0000256" key="2">
    <source>
        <dbReference type="ARBA" id="ARBA00022737"/>
    </source>
</evidence>
<gene>
    <name evidence="4" type="ORF">BCV69DRAFT_273577</name>
</gene>
<feature type="compositionally biased region" description="Acidic residues" evidence="3">
    <location>
        <begin position="551"/>
        <end position="561"/>
    </location>
</feature>
<feature type="compositionally biased region" description="Basic residues" evidence="3">
    <location>
        <begin position="148"/>
        <end position="160"/>
    </location>
</feature>
<sequence length="1014" mass="108425">MEDELSSSSQTGYVLPPLSQGQYPSQGYRSAEPFLPSSSPSNPHKDHDHLKSPVTPPSSPPLRTHTRYRTTSANDPFSAAAKAGLNQHPSFGKEYPHVKHPGRGKRSLPPSPSVLEGSAIVTGSVAGSLDPSSSQSTSASSWRSSQAVHRRTIAGSRVRRGKDDLSSDSGTDVARDRALARAFEFSDDAPTSDDHLEAVPWEQPSSDTDGGMVGLGLGPSFQEEGSPSAGRRRPESYAPVRSSAKRSAFSRSSSVNDPFGAFGSTLFPTHDHRPISSTNSPGSGQPLTQRRRLVGTSPKKLTVTGQSGWAGAMSESDEEVDTRQSARDRRLSAKPMTTAQTWHKLVEQVWDSGDTRIDISDRQLDAIHPIVADLAKYVAIEPPRSFEPTTSTSSLPSRMHPAQGQISSRTPFARTSTSVTGGSACTSPAGPSTQGKLQLYLANNHLTKIPSALFEVGNLRVLSLRKNSLSELPCAVGQLRNLRELNVANNQLRYLPAEIQKLSLDVFSYFPNPFMMPPKDVKLEVRSVHCITGSLMASISAASEDAKDRDEDQVDEPAQDDGDNMEAEFLAAHQSDLNTPGNMLSSQSSMGPPPLPVRFTRGPAGVLPQPLTGSVALPRRIFDRTRSDAQVDELLARGGGRMLARPAGPQAPSNLGTMMEVSAPNGDDSLMEETSAPSPKATGMQILRYLGPLKASEPAVPSLQELCIRSILSPCEASRPPSPEPLKTSQPAIADAAPSLGGSRPVVWTRVPSTSLAFQHQTQRPMTLLESYENGVLRELDTDCRLNAATISLLEAARRSIEGKWGSGSGAATSSRGTRAGEQDSWCKGVAGKTSDDEEAGATMRSKEEDDADASSPGSDDGFDQTIVSLSPSLHRRATSTAAMGTLPPPQDISTKLDSEGDDATCNPHFNRCPNPLHPQSRALAEQAGIHADVLAGTAMNMDYPLAPLLAPFAPLFAKPCEERVEWVSHIGGFRVLGGKADVEKLKGVSAQDHNLLPLLWRGCSRGCLAFLEE</sequence>
<feature type="region of interest" description="Disordered" evidence="3">
    <location>
        <begin position="1"/>
        <end position="335"/>
    </location>
</feature>
<feature type="region of interest" description="Disordered" evidence="3">
    <location>
        <begin position="717"/>
        <end position="741"/>
    </location>
</feature>
<proteinExistence type="predicted"/>
<dbReference type="STRING" id="1684307.A0A316U071"/>
<keyword evidence="2" id="KW-0677">Repeat</keyword>
<dbReference type="PANTHER" id="PTHR48051:SF1">
    <property type="entry name" value="RAS SUPPRESSOR PROTEIN 1"/>
    <property type="match status" value="1"/>
</dbReference>
<evidence type="ECO:0008006" key="6">
    <source>
        <dbReference type="Google" id="ProtNLM"/>
    </source>
</evidence>
<dbReference type="GO" id="GO:0005737">
    <property type="term" value="C:cytoplasm"/>
    <property type="evidence" value="ECO:0007669"/>
    <property type="project" value="TreeGrafter"/>
</dbReference>
<dbReference type="EMBL" id="KZ819335">
    <property type="protein sequence ID" value="PWN18620.1"/>
    <property type="molecule type" value="Genomic_DNA"/>
</dbReference>